<dbReference type="EMBL" id="CVRR01000013">
    <property type="protein sequence ID" value="CRL36661.1"/>
    <property type="molecule type" value="Genomic_DNA"/>
</dbReference>
<proteinExistence type="predicted"/>
<reference evidence="2" key="1">
    <citation type="submission" date="2015-05" db="EMBL/GenBank/DDBJ databases">
        <authorList>
            <consortium name="Pathogen Informatics"/>
        </authorList>
    </citation>
    <scope>NUCLEOTIDE SEQUENCE [LARGE SCALE GENOMIC DNA]</scope>
    <source>
        <strain evidence="2">M72</strain>
    </source>
</reference>
<dbReference type="AlphaFoldDB" id="A0A0M6WJZ7"/>
<keyword evidence="2" id="KW-1185">Reference proteome</keyword>
<accession>A0A0M6WJZ7</accession>
<dbReference type="RefSeq" id="WP_082413810.1">
    <property type="nucleotide sequence ID" value="NZ_CVRR01000013.1"/>
</dbReference>
<dbReference type="OrthoDB" id="9777019at2"/>
<evidence type="ECO:0008006" key="3">
    <source>
        <dbReference type="Google" id="ProtNLM"/>
    </source>
</evidence>
<dbReference type="Gene3D" id="3.40.50.300">
    <property type="entry name" value="P-loop containing nucleotide triphosphate hydrolases"/>
    <property type="match status" value="1"/>
</dbReference>
<sequence>MRRARLGLCIGDREYGDRFTSCLMNHYRDQLELHMFSQKEALQENWKTLDAIVLSDDLAGENRIECEIPQIYLFDGNENVDKEVEKGVVFVDKYQEVNKIVDEILKQIGEEIKNASGGVKQKLQVLAVYSLAENEMQLPFAVTLSSILSENEKVLLLDLQENSGLSQLMGEFYSSGMEELLVMAESGKYSKSRMVSCIGHLDRTDVVYPLGNTECLCEVKNLTYQKLFQILAQEMNYTTIVLNLGSRFMGFFELLGSCQKIFLMKSRGGLGQWREKEFLTEIQKRGEERLSENLREIQLPLVVSPVVSCERLVEQWKWNEFGDSIRRMMPVG</sequence>
<organism evidence="1 2">
    <name type="scientific">Roseburia faecis</name>
    <dbReference type="NCBI Taxonomy" id="301302"/>
    <lineage>
        <taxon>Bacteria</taxon>
        <taxon>Bacillati</taxon>
        <taxon>Bacillota</taxon>
        <taxon>Clostridia</taxon>
        <taxon>Lachnospirales</taxon>
        <taxon>Lachnospiraceae</taxon>
        <taxon>Roseburia</taxon>
    </lineage>
</organism>
<dbReference type="Gene3D" id="3.40.50.10850">
    <property type="entry name" value="Ntrc-like two-domain protein"/>
    <property type="match status" value="1"/>
</dbReference>
<dbReference type="InterPro" id="IPR027417">
    <property type="entry name" value="P-loop_NTPase"/>
</dbReference>
<dbReference type="STRING" id="301302.ERS852420_01963"/>
<dbReference type="Proteomes" id="UP000049979">
    <property type="component" value="Unassembled WGS sequence"/>
</dbReference>
<gene>
    <name evidence="1" type="ORF">M72_26821</name>
</gene>
<evidence type="ECO:0000313" key="2">
    <source>
        <dbReference type="Proteomes" id="UP000049979"/>
    </source>
</evidence>
<evidence type="ECO:0000313" key="1">
    <source>
        <dbReference type="EMBL" id="CRL36661.1"/>
    </source>
</evidence>
<name>A0A0M6WJZ7_9FIRM</name>
<protein>
    <recommendedName>
        <fullName evidence="3">Flp pilus assembly protein, ATPase CpaE</fullName>
    </recommendedName>
</protein>